<reference evidence="1 2" key="1">
    <citation type="submission" date="2015-09" db="EMBL/GenBank/DDBJ databases">
        <title>Host preference determinants of Valsa canker pathogens revealed by comparative genomics.</title>
        <authorList>
            <person name="Yin Z."/>
            <person name="Huang L."/>
        </authorList>
    </citation>
    <scope>NUCLEOTIDE SEQUENCE [LARGE SCALE GENOMIC DNA]</scope>
    <source>
        <strain evidence="1 2">YSFL</strain>
    </source>
</reference>
<dbReference type="InterPro" id="IPR011009">
    <property type="entry name" value="Kinase-like_dom_sf"/>
</dbReference>
<name>A0A423V8P3_CYTCH</name>
<dbReference type="OrthoDB" id="4267316at2759"/>
<evidence type="ECO:0000313" key="2">
    <source>
        <dbReference type="Proteomes" id="UP000284375"/>
    </source>
</evidence>
<dbReference type="Pfam" id="PF06293">
    <property type="entry name" value="Kdo"/>
    <property type="match status" value="1"/>
</dbReference>
<dbReference type="EMBL" id="LJZO01000090">
    <property type="protein sequence ID" value="ROV87202.1"/>
    <property type="molecule type" value="Genomic_DNA"/>
</dbReference>
<gene>
    <name evidence="1" type="ORF">VSDG_09944</name>
</gene>
<evidence type="ECO:0000313" key="1">
    <source>
        <dbReference type="EMBL" id="ROV87202.1"/>
    </source>
</evidence>
<sequence length="362" mass="41350">MASNTLAASSKSSSAVTPKPPLPYVCDACFDIKPHEPPPAYDGGSSYFKPDPNEWNGMPWPRGEGAPSTIVEQCLGHLPRKTKPPSDQAARRLQVTQQIRCGDPCNAQVVRCRVDGKDLVAKIFDPLYIDFYKCEDYDLSPTYFSERFYSCEAAAYMRIKEGGLDGKYTPSFEGCWFLELPLHDAGGRLVARREVRLILQQFVPGDTMQALVERGEADKIPPKVRMELLDRIMEAQSQLDFIGVQSNDLHPRNYIVAKDANDSHGWKITLIDFSQSRVRDLPNSKWRTQPGEDRRLPLSPINILPRCWPPSCGDWIPKEYKGRTKESYERRLKCMKARWEGSNEYAPVNYHWLRMYAPHFES</sequence>
<keyword evidence="2" id="KW-1185">Reference proteome</keyword>
<organism evidence="1 2">
    <name type="scientific">Cytospora chrysosperma</name>
    <name type="common">Cytospora canker fungus</name>
    <name type="synonym">Sphaeria chrysosperma</name>
    <dbReference type="NCBI Taxonomy" id="252740"/>
    <lineage>
        <taxon>Eukaryota</taxon>
        <taxon>Fungi</taxon>
        <taxon>Dikarya</taxon>
        <taxon>Ascomycota</taxon>
        <taxon>Pezizomycotina</taxon>
        <taxon>Sordariomycetes</taxon>
        <taxon>Sordariomycetidae</taxon>
        <taxon>Diaporthales</taxon>
        <taxon>Cytosporaceae</taxon>
        <taxon>Cytospora</taxon>
    </lineage>
</organism>
<dbReference type="AlphaFoldDB" id="A0A423V8P3"/>
<dbReference type="Proteomes" id="UP000284375">
    <property type="component" value="Unassembled WGS sequence"/>
</dbReference>
<accession>A0A423V8P3</accession>
<comment type="caution">
    <text evidence="1">The sequence shown here is derived from an EMBL/GenBank/DDBJ whole genome shotgun (WGS) entry which is preliminary data.</text>
</comment>
<protein>
    <recommendedName>
        <fullName evidence="3">Protein kinase domain-containing protein</fullName>
    </recommendedName>
</protein>
<proteinExistence type="predicted"/>
<dbReference type="SUPFAM" id="SSF56112">
    <property type="entry name" value="Protein kinase-like (PK-like)"/>
    <property type="match status" value="1"/>
</dbReference>
<evidence type="ECO:0008006" key="3">
    <source>
        <dbReference type="Google" id="ProtNLM"/>
    </source>
</evidence>